<dbReference type="InterPro" id="IPR014777">
    <property type="entry name" value="4pyrrole_Mease_sub1"/>
</dbReference>
<keyword evidence="4 6" id="KW-0808">Transferase</keyword>
<dbReference type="InterPro" id="IPR008189">
    <property type="entry name" value="rRNA_ssu_MeTfrase_I"/>
</dbReference>
<comment type="subcellular location">
    <subcellularLocation>
        <location evidence="6">Cytoplasm</location>
    </subcellularLocation>
</comment>
<dbReference type="AlphaFoldDB" id="A0A6N4R231"/>
<proteinExistence type="inferred from homology"/>
<evidence type="ECO:0000256" key="4">
    <source>
        <dbReference type="ARBA" id="ARBA00022679"/>
    </source>
</evidence>
<reference evidence="8 9" key="1">
    <citation type="journal article" date="2017" name="Nat. Commun.">
        <title>In situ click chemistry generation of cyclooxygenase-2 inhibitors.</title>
        <authorList>
            <person name="Bhardwaj A."/>
            <person name="Kaur J."/>
            <person name="Wuest M."/>
            <person name="Wuest F."/>
        </authorList>
    </citation>
    <scope>NUCLEOTIDE SEQUENCE [LARGE SCALE GENOMIC DNA]</scope>
    <source>
        <strain evidence="8">S2_018_000_R2_106</strain>
    </source>
</reference>
<dbReference type="SUPFAM" id="SSF53790">
    <property type="entry name" value="Tetrapyrrole methylase"/>
    <property type="match status" value="1"/>
</dbReference>
<comment type="catalytic activity">
    <reaction evidence="6">
        <text>cytidine(1402) in 16S rRNA + S-adenosyl-L-methionine = 2'-O-methylcytidine(1402) in 16S rRNA + S-adenosyl-L-homocysteine + H(+)</text>
        <dbReference type="Rhea" id="RHEA:42924"/>
        <dbReference type="Rhea" id="RHEA-COMP:10285"/>
        <dbReference type="Rhea" id="RHEA-COMP:10286"/>
        <dbReference type="ChEBI" id="CHEBI:15378"/>
        <dbReference type="ChEBI" id="CHEBI:57856"/>
        <dbReference type="ChEBI" id="CHEBI:59789"/>
        <dbReference type="ChEBI" id="CHEBI:74495"/>
        <dbReference type="ChEBI" id="CHEBI:82748"/>
        <dbReference type="EC" id="2.1.1.198"/>
    </reaction>
</comment>
<keyword evidence="5 6" id="KW-0949">S-adenosyl-L-methionine</keyword>
<evidence type="ECO:0000256" key="2">
    <source>
        <dbReference type="ARBA" id="ARBA00022552"/>
    </source>
</evidence>
<dbReference type="Gene3D" id="3.40.1010.10">
    <property type="entry name" value="Cobalt-precorrin-4 Transmethylase, Domain 1"/>
    <property type="match status" value="1"/>
</dbReference>
<dbReference type="CDD" id="cd11648">
    <property type="entry name" value="RsmI"/>
    <property type="match status" value="1"/>
</dbReference>
<gene>
    <name evidence="6 8" type="primary">rsmI</name>
    <name evidence="8" type="ORF">DI628_01050</name>
</gene>
<dbReference type="EC" id="2.1.1.198" evidence="6"/>
<dbReference type="InterPro" id="IPR000878">
    <property type="entry name" value="4pyrrol_Mease"/>
</dbReference>
<sequence length="284" mass="29795">MKIQETNAFGVLQVVGTPIGNLADMSPRASEAMQKADLIACEDTRRTGQLLRLLGLKTPRMVSCYKENEGSRMAQIVAEIGAGKRVVLVSDGGMPGISDPGAKVVAAVRAAGLRVEVIPGPSAVATAVAGSGFDGGFVFAGFPERKDKALRAQLAAMAAEERTLVFYESPQRVEDTVAVALDVWGNRPAWLARELTKLHEEWMGPDLASILVEIKARGGVKGECVLVVAGGQGVVAEGLEDAAIVARLKAGDSVKTVAGWVADVEGVSKSEAYTRVQALKDGLK</sequence>
<dbReference type="Proteomes" id="UP000320948">
    <property type="component" value="Unassembled WGS sequence"/>
</dbReference>
<feature type="domain" description="Tetrapyrrole methylase" evidence="7">
    <location>
        <begin position="13"/>
        <end position="201"/>
    </location>
</feature>
<evidence type="ECO:0000313" key="8">
    <source>
        <dbReference type="EMBL" id="TKW61246.1"/>
    </source>
</evidence>
<keyword evidence="2 6" id="KW-0698">rRNA processing</keyword>
<comment type="similarity">
    <text evidence="6">Belongs to the methyltransferase superfamily. RsmI family.</text>
</comment>
<dbReference type="Pfam" id="PF00590">
    <property type="entry name" value="TP_methylase"/>
    <property type="match status" value="1"/>
</dbReference>
<name>A0A6N4R231_BLAVI</name>
<accession>A0A6N4R231</accession>
<comment type="caution">
    <text evidence="8">The sequence shown here is derived from an EMBL/GenBank/DDBJ whole genome shotgun (WGS) entry which is preliminary data.</text>
</comment>
<protein>
    <recommendedName>
        <fullName evidence="6">Ribosomal RNA small subunit methyltransferase I</fullName>
        <ecNumber evidence="6">2.1.1.198</ecNumber>
    </recommendedName>
    <alternativeName>
        <fullName evidence="6">16S rRNA 2'-O-ribose C1402 methyltransferase</fullName>
    </alternativeName>
    <alternativeName>
        <fullName evidence="6">rRNA (cytidine-2'-O-)-methyltransferase RsmI</fullName>
    </alternativeName>
</protein>
<dbReference type="PANTHER" id="PTHR46111">
    <property type="entry name" value="RIBOSOMAL RNA SMALL SUBUNIT METHYLTRANSFERASE I"/>
    <property type="match status" value="1"/>
</dbReference>
<evidence type="ECO:0000256" key="5">
    <source>
        <dbReference type="ARBA" id="ARBA00022691"/>
    </source>
</evidence>
<keyword evidence="1 6" id="KW-0963">Cytoplasm</keyword>
<dbReference type="GO" id="GO:0005737">
    <property type="term" value="C:cytoplasm"/>
    <property type="evidence" value="ECO:0007669"/>
    <property type="project" value="UniProtKB-SubCell"/>
</dbReference>
<dbReference type="InterPro" id="IPR035996">
    <property type="entry name" value="4pyrrol_Methylase_sf"/>
</dbReference>
<keyword evidence="3 6" id="KW-0489">Methyltransferase</keyword>
<dbReference type="NCBIfam" id="TIGR00096">
    <property type="entry name" value="16S rRNA (cytidine(1402)-2'-O)-methyltransferase"/>
    <property type="match status" value="1"/>
</dbReference>
<evidence type="ECO:0000256" key="6">
    <source>
        <dbReference type="HAMAP-Rule" id="MF_01877"/>
    </source>
</evidence>
<dbReference type="InterPro" id="IPR014776">
    <property type="entry name" value="4pyrrole_Mease_sub2"/>
</dbReference>
<dbReference type="HAMAP" id="MF_01877">
    <property type="entry name" value="16SrRNA_methyltr_I"/>
    <property type="match status" value="1"/>
</dbReference>
<dbReference type="EMBL" id="VAFM01000001">
    <property type="protein sequence ID" value="TKW61246.1"/>
    <property type="molecule type" value="Genomic_DNA"/>
</dbReference>
<dbReference type="PIRSF" id="PIRSF005917">
    <property type="entry name" value="MTase_YraL"/>
    <property type="match status" value="1"/>
</dbReference>
<dbReference type="GO" id="GO:0070677">
    <property type="term" value="F:rRNA (cytosine-2'-O-)-methyltransferase activity"/>
    <property type="evidence" value="ECO:0007669"/>
    <property type="project" value="UniProtKB-UniRule"/>
</dbReference>
<dbReference type="FunFam" id="3.40.1010.10:FF:000007">
    <property type="entry name" value="Ribosomal RNA small subunit methyltransferase I"/>
    <property type="match status" value="1"/>
</dbReference>
<dbReference type="Gene3D" id="3.30.950.10">
    <property type="entry name" value="Methyltransferase, Cobalt-precorrin-4 Transmethylase, Domain 2"/>
    <property type="match status" value="1"/>
</dbReference>
<comment type="function">
    <text evidence="6">Catalyzes the 2'-O-methylation of the ribose of cytidine 1402 (C1402) in 16S rRNA.</text>
</comment>
<evidence type="ECO:0000313" key="9">
    <source>
        <dbReference type="Proteomes" id="UP000320948"/>
    </source>
</evidence>
<evidence type="ECO:0000256" key="3">
    <source>
        <dbReference type="ARBA" id="ARBA00022603"/>
    </source>
</evidence>
<evidence type="ECO:0000259" key="7">
    <source>
        <dbReference type="Pfam" id="PF00590"/>
    </source>
</evidence>
<dbReference type="PANTHER" id="PTHR46111:SF1">
    <property type="entry name" value="RIBOSOMAL RNA SMALL SUBUNIT METHYLTRANSFERASE I"/>
    <property type="match status" value="1"/>
</dbReference>
<evidence type="ECO:0000256" key="1">
    <source>
        <dbReference type="ARBA" id="ARBA00022490"/>
    </source>
</evidence>
<organism evidence="8 9">
    <name type="scientific">Blastochloris viridis</name>
    <name type="common">Rhodopseudomonas viridis</name>
    <dbReference type="NCBI Taxonomy" id="1079"/>
    <lineage>
        <taxon>Bacteria</taxon>
        <taxon>Pseudomonadati</taxon>
        <taxon>Pseudomonadota</taxon>
        <taxon>Alphaproteobacteria</taxon>
        <taxon>Hyphomicrobiales</taxon>
        <taxon>Blastochloridaceae</taxon>
        <taxon>Blastochloris</taxon>
    </lineage>
</organism>